<dbReference type="Proteomes" id="UP000324800">
    <property type="component" value="Unassembled WGS sequence"/>
</dbReference>
<comment type="caution">
    <text evidence="1">The sequence shown here is derived from an EMBL/GenBank/DDBJ whole genome shotgun (WGS) entry which is preliminary data.</text>
</comment>
<reference evidence="1 2" key="1">
    <citation type="submission" date="2019-03" db="EMBL/GenBank/DDBJ databases">
        <title>Single cell metagenomics reveals metabolic interactions within the superorganism composed of flagellate Streblomastix strix and complex community of Bacteroidetes bacteria on its surface.</title>
        <authorList>
            <person name="Treitli S.C."/>
            <person name="Kolisko M."/>
            <person name="Husnik F."/>
            <person name="Keeling P."/>
            <person name="Hampl V."/>
        </authorList>
    </citation>
    <scope>NUCLEOTIDE SEQUENCE [LARGE SCALE GENOMIC DNA]</scope>
    <source>
        <strain evidence="1">ST1C</strain>
    </source>
</reference>
<gene>
    <name evidence="1" type="ORF">EZS28_050772</name>
</gene>
<dbReference type="AlphaFoldDB" id="A0A5J4T7M1"/>
<protein>
    <submittedName>
        <fullName evidence="1">Uncharacterized protein</fullName>
    </submittedName>
</protein>
<accession>A0A5J4T7M1</accession>
<name>A0A5J4T7M1_9EUKA</name>
<feature type="non-terminal residue" evidence="1">
    <location>
        <position position="259"/>
    </location>
</feature>
<dbReference type="EMBL" id="SNRW01037592">
    <property type="protein sequence ID" value="KAA6353701.1"/>
    <property type="molecule type" value="Genomic_DNA"/>
</dbReference>
<sequence length="259" mass="30105">MAELKVIKVSEIYINVNLEELNQIQDQLNGKTLYSYYPLLIMEKIIAILEIYMKVKQQVDQIQVLMIAKVIFSYYPQYLMVELIVIQKVNKNAHLEEFEQMADYQKAKVYMNVRQKVDQIQVQITAKILFSYCCQQLMVIITILEVDTNVRQKFDQTQVQMILKVLFSYYYQFLIVDLNVIKLLEIYIIANLRDGSCVKDYLDVGHSIIKTFGLPFEDLMEDNLLISPPQDHLFSCGSFGVQETSFCPNSSVLGIFADS</sequence>
<organism evidence="1 2">
    <name type="scientific">Streblomastix strix</name>
    <dbReference type="NCBI Taxonomy" id="222440"/>
    <lineage>
        <taxon>Eukaryota</taxon>
        <taxon>Metamonada</taxon>
        <taxon>Preaxostyla</taxon>
        <taxon>Oxymonadida</taxon>
        <taxon>Streblomastigidae</taxon>
        <taxon>Streblomastix</taxon>
    </lineage>
</organism>
<evidence type="ECO:0000313" key="2">
    <source>
        <dbReference type="Proteomes" id="UP000324800"/>
    </source>
</evidence>
<proteinExistence type="predicted"/>
<evidence type="ECO:0000313" key="1">
    <source>
        <dbReference type="EMBL" id="KAA6353701.1"/>
    </source>
</evidence>